<protein>
    <recommendedName>
        <fullName evidence="1">DUF5689 domain-containing protein</fullName>
    </recommendedName>
</protein>
<feature type="domain" description="DUF5689" evidence="1">
    <location>
        <begin position="35"/>
        <end position="246"/>
    </location>
</feature>
<dbReference type="AlphaFoldDB" id="A0A1V9E9E8"/>
<keyword evidence="3" id="KW-1185">Reference proteome</keyword>
<dbReference type="InterPro" id="IPR043744">
    <property type="entry name" value="DUF5689"/>
</dbReference>
<dbReference type="PROSITE" id="PS51257">
    <property type="entry name" value="PROKAR_LIPOPROTEIN"/>
    <property type="match status" value="1"/>
</dbReference>
<dbReference type="EMBL" id="LVXG01000056">
    <property type="protein sequence ID" value="OQP42719.1"/>
    <property type="molecule type" value="Genomic_DNA"/>
</dbReference>
<dbReference type="RefSeq" id="WP_081203134.1">
    <property type="nucleotide sequence ID" value="NZ_FOCZ01000005.1"/>
</dbReference>
<reference evidence="3" key="1">
    <citation type="submission" date="2016-04" db="EMBL/GenBank/DDBJ databases">
        <authorList>
            <person name="Chen L."/>
            <person name="Zhuang W."/>
            <person name="Wang G."/>
        </authorList>
    </citation>
    <scope>NUCLEOTIDE SEQUENCE [LARGE SCALE GENOMIC DNA]</scope>
    <source>
        <strain evidence="3">17621</strain>
    </source>
</reference>
<gene>
    <name evidence="2" type="ORF">A4H97_11160</name>
</gene>
<organism evidence="2 3">
    <name type="scientific">Niastella yeongjuensis</name>
    <dbReference type="NCBI Taxonomy" id="354355"/>
    <lineage>
        <taxon>Bacteria</taxon>
        <taxon>Pseudomonadati</taxon>
        <taxon>Bacteroidota</taxon>
        <taxon>Chitinophagia</taxon>
        <taxon>Chitinophagales</taxon>
        <taxon>Chitinophagaceae</taxon>
        <taxon>Niastella</taxon>
    </lineage>
</organism>
<dbReference type="OrthoDB" id="1111074at2"/>
<dbReference type="STRING" id="354355.SAMN05660816_02899"/>
<comment type="caution">
    <text evidence="2">The sequence shown here is derived from an EMBL/GenBank/DDBJ whole genome shotgun (WGS) entry which is preliminary data.</text>
</comment>
<name>A0A1V9E9E8_9BACT</name>
<dbReference type="Pfam" id="PF18942">
    <property type="entry name" value="DUF5689"/>
    <property type="match status" value="1"/>
</dbReference>
<sequence>MNKFIQHSILLVMVVMVLGGCDKTGNFPGADVSPYIAIFDLRNLYKGNDLTLSAGSMGGYTGISGTVVSDHRGKNLKSGLLMVQDKLRLNELRGIAIDIGEDAAQYIPGDSVTVNLSGGVMKRVDGLLQVSGVNPSAVVKVASGVAIPVNRVPSTYILANPDEYESTEIVIVKGSFDPAPVAGETYSGDKVVNDGFDNIPFKTLSTATFANDPLPGLANFFGVIDYSADNAGNYTPHFRIRNASDIRTLSSTVTQIPVVITGFMADVEGTPDPNGEYIQFLATRDIDFSQTPYCVVIHNTNSGYQPTGVPVNGWAMGGSRSYKFNLASGTVNKGQYFYVGNSVKLINGVGSTSIANAKWIVSRNTQTTPGDGLGNANPDLLLNGVSLYTDGIAVFQGTTIDKNSIPLDVIITGYNGAILNIAQGAGLRIGNTDWYDVVNPVTLEEQPFYKQGSNTICLLRPSPANVGWFYKLGGIYNARLGRWVKSRSQGTVDLEKTSTLDDLEKEGPVIITGGGTEVRKPTQVIN</sequence>
<proteinExistence type="predicted"/>
<dbReference type="Proteomes" id="UP000192610">
    <property type="component" value="Unassembled WGS sequence"/>
</dbReference>
<accession>A0A1V9E9E8</accession>
<evidence type="ECO:0000313" key="2">
    <source>
        <dbReference type="EMBL" id="OQP42719.1"/>
    </source>
</evidence>
<evidence type="ECO:0000313" key="3">
    <source>
        <dbReference type="Proteomes" id="UP000192610"/>
    </source>
</evidence>
<evidence type="ECO:0000259" key="1">
    <source>
        <dbReference type="Pfam" id="PF18942"/>
    </source>
</evidence>